<dbReference type="AlphaFoldDB" id="A0A814B9C6"/>
<comment type="caution">
    <text evidence="1">The sequence shown here is derived from an EMBL/GenBank/DDBJ whole genome shotgun (WGS) entry which is preliminary data.</text>
</comment>
<evidence type="ECO:0000313" key="1">
    <source>
        <dbReference type="EMBL" id="CAF0924986.1"/>
    </source>
</evidence>
<organism evidence="1 2">
    <name type="scientific">Rotaria sordida</name>
    <dbReference type="NCBI Taxonomy" id="392033"/>
    <lineage>
        <taxon>Eukaryota</taxon>
        <taxon>Metazoa</taxon>
        <taxon>Spiralia</taxon>
        <taxon>Gnathifera</taxon>
        <taxon>Rotifera</taxon>
        <taxon>Eurotatoria</taxon>
        <taxon>Bdelloidea</taxon>
        <taxon>Philodinida</taxon>
        <taxon>Philodinidae</taxon>
        <taxon>Rotaria</taxon>
    </lineage>
</organism>
<proteinExistence type="predicted"/>
<dbReference type="Proteomes" id="UP000663882">
    <property type="component" value="Unassembled WGS sequence"/>
</dbReference>
<gene>
    <name evidence="1" type="ORF">RFH988_LOCUS10210</name>
</gene>
<protein>
    <submittedName>
        <fullName evidence="1">Uncharacterized protein</fullName>
    </submittedName>
</protein>
<dbReference type="EMBL" id="CAJNOO010000377">
    <property type="protein sequence ID" value="CAF0924986.1"/>
    <property type="molecule type" value="Genomic_DNA"/>
</dbReference>
<accession>A0A814B9C6</accession>
<sequence length="529" mass="62677">MLTMSDRQRYKFPVTTSQIQSIVSIEKPNDIDIPATDRKEEFFCNFIQQVNIWLKWFDKFVDIFQHITEWLKTRKLQRAEQLLGDIHTVKTDSMITVIKIKEIIQDIINLLKSFKNLHRLCHLFNCTESFENIDSGTLTDQNQWKSYIDELKRCHTNNTFIVKATTIHEHLHPITARRVVHWSLACEKLECNISIEYQSTTSPINRHILFSKDKVPLDKRVLRGIFTTQQRGDLIITIDNQKGLASRTIWYQIKTMLFSTCHLFDGIFSMLRQQYFEQSIDNIKDTDLSDLIDKVFSFIDRLLNGNITLRDMNCLKTVFHDKNINVRDEVKILFANRSIVNDKRETTINTRQGQNDQDIEQVCEWLRTYQYYSHINVIIDCVKKFDIILKNNENDESIDNLQEMTINENYSLKQISETYKDLYQRFQKLTNHHLQLIKTISECSHVIQTMKKFDLYSTEGLRRFLELRDNLTTQFQLQERNNMILNSLIISYALCEPFVRQVENLEEFVDNLAKLSNIDESSLEHVKSK</sequence>
<name>A0A814B9C6_9BILA</name>
<evidence type="ECO:0000313" key="2">
    <source>
        <dbReference type="Proteomes" id="UP000663882"/>
    </source>
</evidence>
<reference evidence="1" key="1">
    <citation type="submission" date="2021-02" db="EMBL/GenBank/DDBJ databases">
        <authorList>
            <person name="Nowell W R."/>
        </authorList>
    </citation>
    <scope>NUCLEOTIDE SEQUENCE</scope>
</reference>
<dbReference type="OrthoDB" id="10026337at2759"/>